<name>A0A9X0HJF5_SOLP1</name>
<reference evidence="1 2" key="1">
    <citation type="submission" date="2015-11" db="EMBL/GenBank/DDBJ databases">
        <title>Solirubrum puertoriconensis gen. nov. an environmental bacteria isolated in Puerto Rico.</title>
        <authorList>
            <person name="Cuebas-Irizarry M.F."/>
            <person name="Montalvo-Rodriguez R."/>
        </authorList>
    </citation>
    <scope>NUCLEOTIDE SEQUENCE [LARGE SCALE GENOMIC DNA]</scope>
    <source>
        <strain evidence="1 2">MC1A</strain>
    </source>
</reference>
<keyword evidence="2" id="KW-1185">Reference proteome</keyword>
<accession>A0A9X0HJF5</accession>
<dbReference type="AlphaFoldDB" id="A0A9X0HJF5"/>
<gene>
    <name evidence="1" type="ORF">ASU33_06145</name>
</gene>
<dbReference type="RefSeq" id="WP_059072597.1">
    <property type="nucleotide sequence ID" value="NZ_LNAL01000008.1"/>
</dbReference>
<evidence type="ECO:0000313" key="2">
    <source>
        <dbReference type="Proteomes" id="UP000054223"/>
    </source>
</evidence>
<dbReference type="EMBL" id="LNAL01000008">
    <property type="protein sequence ID" value="KUG06903.1"/>
    <property type="molecule type" value="Genomic_DNA"/>
</dbReference>
<comment type="caution">
    <text evidence="1">The sequence shown here is derived from an EMBL/GenBank/DDBJ whole genome shotgun (WGS) entry which is preliminary data.</text>
</comment>
<evidence type="ECO:0008006" key="3">
    <source>
        <dbReference type="Google" id="ProtNLM"/>
    </source>
</evidence>
<dbReference type="OrthoDB" id="835620at2"/>
<dbReference type="Proteomes" id="UP000054223">
    <property type="component" value="Unassembled WGS sequence"/>
</dbReference>
<sequence>MTITAISNLRPVLPSSPADTVLSEEEAAAALAAARQAKWDALRMAQYRWDVANPPKPETFTAEQIYQIKLYEARQLVPGFSLDNGVEEVFWTLCLYFAGDARFDALRPGYSRRKGLLLMGNVGRGKSFLMKLFMRNPLQGYGVLSTRKVAERYQQQGPEGLGPYLQAGATGVCFDDLGAESTEVKHYANAVNPMAEVLLSRYDELVAGRLQPFATHITTNLSADQIEARYENRVRSRMREMFNTVKFSAEAPDRRA</sequence>
<organism evidence="1 2">
    <name type="scientific">Solirubrum puertoriconensis</name>
    <dbReference type="NCBI Taxonomy" id="1751427"/>
    <lineage>
        <taxon>Bacteria</taxon>
        <taxon>Pseudomonadati</taxon>
        <taxon>Bacteroidota</taxon>
        <taxon>Cytophagia</taxon>
        <taxon>Cytophagales</taxon>
    </lineage>
</organism>
<dbReference type="Gene3D" id="3.40.50.300">
    <property type="entry name" value="P-loop containing nucleotide triphosphate hydrolases"/>
    <property type="match status" value="1"/>
</dbReference>
<evidence type="ECO:0000313" key="1">
    <source>
        <dbReference type="EMBL" id="KUG06903.1"/>
    </source>
</evidence>
<proteinExistence type="predicted"/>
<dbReference type="InterPro" id="IPR027417">
    <property type="entry name" value="P-loop_NTPase"/>
</dbReference>
<protein>
    <recommendedName>
        <fullName evidence="3">ATPase</fullName>
    </recommendedName>
</protein>